<protein>
    <recommendedName>
        <fullName evidence="3">Immunity protein Imm1</fullName>
    </recommendedName>
</protein>
<reference evidence="2" key="1">
    <citation type="submission" date="2010-03" db="EMBL/GenBank/DDBJ databases">
        <title>Complete sequence of Mobiluncus curtisii ATCC 43063.</title>
        <authorList>
            <person name="Muzny D."/>
            <person name="Qin X."/>
            <person name="Deng J."/>
            <person name="Jiang H."/>
            <person name="Liu Y."/>
            <person name="Qu J."/>
            <person name="Song X.-Z."/>
            <person name="Zhang L."/>
            <person name="Thornton R."/>
            <person name="Coyle M."/>
            <person name="Francisco L."/>
            <person name="Jackson L."/>
            <person name="Javaid M."/>
            <person name="Korchina V."/>
            <person name="Kovar C."/>
            <person name="Mata R."/>
            <person name="Mathew T."/>
            <person name="Ngo R."/>
            <person name="Nguyen L."/>
            <person name="Nguyen N."/>
            <person name="Okwuonu G."/>
            <person name="Ongeri F."/>
            <person name="Pham C."/>
            <person name="Simmons D."/>
            <person name="Wilczek-Boney K."/>
            <person name="Hale W."/>
            <person name="Jakkamsetti A."/>
            <person name="Pham P."/>
            <person name="Ruth R."/>
            <person name="San Lucas F."/>
            <person name="Warren J."/>
            <person name="Zhang J."/>
            <person name="Zhao Z."/>
            <person name="Zhou C."/>
            <person name="Zhu D."/>
            <person name="Lee S."/>
            <person name="Bess C."/>
            <person name="Blankenburg K."/>
            <person name="Forbes L."/>
            <person name="Fu Q."/>
            <person name="Gubbala S."/>
            <person name="Hirani K."/>
            <person name="Jayaseelan J.C."/>
            <person name="Lara F."/>
            <person name="Munidasa M."/>
            <person name="Palculict T."/>
            <person name="Patil S."/>
            <person name="Pu L.-L."/>
            <person name="Saada N."/>
            <person name="Tang L."/>
            <person name="Weissenberger G."/>
            <person name="Zhu Y."/>
            <person name="Hemphill L."/>
            <person name="Shang Y."/>
            <person name="Youmans B."/>
            <person name="Ayvaz T."/>
            <person name="Ross M."/>
            <person name="Santibanez J."/>
            <person name="Aqrawi P."/>
            <person name="Gross S."/>
            <person name="Joshi V."/>
            <person name="Fowler G."/>
            <person name="Nazareth L."/>
            <person name="Reid J."/>
            <person name="Worley K."/>
            <person name="Petrosino J."/>
            <person name="Highlander S."/>
            <person name="Gibbs R."/>
            <person name="Gibbs R."/>
        </authorList>
    </citation>
    <scope>NUCLEOTIDE SEQUENCE [LARGE SCALE GENOMIC DNA]</scope>
    <source>
        <strain evidence="2">ATCC 43553</strain>
    </source>
</reference>
<evidence type="ECO:0000313" key="2">
    <source>
        <dbReference type="Proteomes" id="UP000004510"/>
    </source>
</evidence>
<comment type="caution">
    <text evidence="1">The sequence shown here is derived from an EMBL/GenBank/DDBJ whole genome shotgun (WGS) entry which is preliminary data.</text>
</comment>
<accession>D4XEJ6</accession>
<dbReference type="Proteomes" id="UP000004510">
    <property type="component" value="Unassembled WGS sequence"/>
</dbReference>
<dbReference type="OrthoDB" id="9005521at2"/>
<evidence type="ECO:0000313" key="1">
    <source>
        <dbReference type="EMBL" id="EFF74845.1"/>
    </source>
</evidence>
<dbReference type="HOGENOM" id="CLU_1892200_0_0_4"/>
<sequence length="134" mass="14642">MKIKKLIEERRVDERVAVSERADPSNAEAVAALDQLDGAQFSSIAFVTEDETVMAIGGGGDGAFVVSITLDDDARIYTLIDPTRSEDHDQDVVVGGQAGSYQQYQCVDRDMAKAALLYFQQEGQPSPDLKWVSE</sequence>
<dbReference type="PATRIC" id="fig|742159.3.peg.4903"/>
<dbReference type="EMBL" id="ADMS01000089">
    <property type="protein sequence ID" value="EFF74845.1"/>
    <property type="molecule type" value="Genomic_DNA"/>
</dbReference>
<organism evidence="1 2">
    <name type="scientific">Achromobacter piechaudii ATCC 43553</name>
    <dbReference type="NCBI Taxonomy" id="742159"/>
    <lineage>
        <taxon>Bacteria</taxon>
        <taxon>Pseudomonadati</taxon>
        <taxon>Pseudomonadota</taxon>
        <taxon>Betaproteobacteria</taxon>
        <taxon>Burkholderiales</taxon>
        <taxon>Alcaligenaceae</taxon>
        <taxon>Achromobacter</taxon>
    </lineage>
</organism>
<dbReference type="RefSeq" id="WP_006219979.1">
    <property type="nucleotide sequence ID" value="NZ_GG770409.1"/>
</dbReference>
<proteinExistence type="predicted"/>
<evidence type="ECO:0008006" key="3">
    <source>
        <dbReference type="Google" id="ProtNLM"/>
    </source>
</evidence>
<name>D4XEJ6_9BURK</name>
<gene>
    <name evidence="1" type="ORF">HMPREF0004_3893</name>
</gene>
<dbReference type="eggNOG" id="ENOG5032WXN">
    <property type="taxonomic scope" value="Bacteria"/>
</dbReference>
<dbReference type="AlphaFoldDB" id="D4XEJ6"/>